<dbReference type="Proteomes" id="UP000028582">
    <property type="component" value="Unassembled WGS sequence"/>
</dbReference>
<dbReference type="GO" id="GO:0005576">
    <property type="term" value="C:extracellular region"/>
    <property type="evidence" value="ECO:0007669"/>
    <property type="project" value="UniProtKB-SubCell"/>
</dbReference>
<evidence type="ECO:0000256" key="5">
    <source>
        <dbReference type="ARBA" id="ARBA00023026"/>
    </source>
</evidence>
<keyword evidence="5" id="KW-0843">Virulence</keyword>
<evidence type="ECO:0000256" key="4">
    <source>
        <dbReference type="ARBA" id="ARBA00022729"/>
    </source>
</evidence>
<dbReference type="Gene3D" id="2.40.10.10">
    <property type="entry name" value="Trypsin-like serine proteases"/>
    <property type="match status" value="1"/>
</dbReference>
<evidence type="ECO:0000256" key="2">
    <source>
        <dbReference type="ARBA" id="ARBA00007664"/>
    </source>
</evidence>
<dbReference type="Pfam" id="PF00089">
    <property type="entry name" value="Trypsin"/>
    <property type="match status" value="1"/>
</dbReference>
<evidence type="ECO:0000313" key="10">
    <source>
        <dbReference type="EMBL" id="ETO71006.1"/>
    </source>
</evidence>
<dbReference type="SMART" id="SM00020">
    <property type="entry name" value="Tryp_SPc"/>
    <property type="match status" value="1"/>
</dbReference>
<protein>
    <recommendedName>
        <fullName evidence="9">Peptidase S1 domain-containing protein</fullName>
    </recommendedName>
</protein>
<dbReference type="PROSITE" id="PS50240">
    <property type="entry name" value="TRYPSIN_DOM"/>
    <property type="match status" value="1"/>
</dbReference>
<keyword evidence="3" id="KW-0964">Secreted</keyword>
<dbReference type="SUPFAM" id="SSF50494">
    <property type="entry name" value="Trypsin-like serine proteases"/>
    <property type="match status" value="1"/>
</dbReference>
<evidence type="ECO:0000256" key="3">
    <source>
        <dbReference type="ARBA" id="ARBA00022525"/>
    </source>
</evidence>
<dbReference type="PANTHER" id="PTHR24276">
    <property type="entry name" value="POLYSERASE-RELATED"/>
    <property type="match status" value="1"/>
</dbReference>
<feature type="chain" id="PRO_5001753526" description="Peptidase S1 domain-containing protein" evidence="8">
    <location>
        <begin position="20"/>
        <end position="247"/>
    </location>
</feature>
<dbReference type="InterPro" id="IPR043504">
    <property type="entry name" value="Peptidase_S1_PA_chymotrypsin"/>
</dbReference>
<comment type="similarity">
    <text evidence="2">Belongs to the peptidase S1 family.</text>
</comment>
<dbReference type="AlphaFoldDB" id="A0A080ZWJ5"/>
<dbReference type="OrthoDB" id="10066789at2759"/>
<dbReference type="EMBL" id="ANJA01002243">
    <property type="protein sequence ID" value="ETO71006.1"/>
    <property type="molecule type" value="Genomic_DNA"/>
</dbReference>
<dbReference type="PRINTS" id="PR00722">
    <property type="entry name" value="CHYMOTRYPSIN"/>
</dbReference>
<keyword evidence="4 8" id="KW-0732">Signal</keyword>
<feature type="signal peptide" evidence="8">
    <location>
        <begin position="1"/>
        <end position="19"/>
    </location>
</feature>
<gene>
    <name evidence="10" type="ORF">F444_12588</name>
</gene>
<sequence length="247" mass="26039">MKIVSTLAAASIAFGVVAADTAVECQFIVGQGEAPAVTKAYTTGVRLTPDGTNFCGGVLITPTHVLTTAHCTSLQEARFVSVGSHFNSGTEDGEQIEVDHAENHTNYNFSTGSYDFALLTLVKPSGITPLILPKADDSDITPNMQANAMSWNDKTHQFQNIVMELMGNEECEASFSVDNSSVCAASKDSCIGGMGSPLVKDNGQGDVDDVLIGLVNRESNCDATGTPNVFSRVSTAIEWIKSVTGVH</sequence>
<keyword evidence="7" id="KW-0325">Glycoprotein</keyword>
<evidence type="ECO:0000256" key="8">
    <source>
        <dbReference type="SAM" id="SignalP"/>
    </source>
</evidence>
<evidence type="ECO:0000259" key="9">
    <source>
        <dbReference type="PROSITE" id="PS50240"/>
    </source>
</evidence>
<proteinExistence type="inferred from homology"/>
<dbReference type="CDD" id="cd00190">
    <property type="entry name" value="Tryp_SPc"/>
    <property type="match status" value="1"/>
</dbReference>
<evidence type="ECO:0000313" key="11">
    <source>
        <dbReference type="Proteomes" id="UP000028582"/>
    </source>
</evidence>
<dbReference type="GO" id="GO:0006508">
    <property type="term" value="P:proteolysis"/>
    <property type="evidence" value="ECO:0007669"/>
    <property type="project" value="InterPro"/>
</dbReference>
<dbReference type="PANTHER" id="PTHR24276:SF98">
    <property type="entry name" value="FI18310P1-RELATED"/>
    <property type="match status" value="1"/>
</dbReference>
<comment type="caution">
    <text evidence="10">The sequence shown here is derived from an EMBL/GenBank/DDBJ whole genome shotgun (WGS) entry which is preliminary data.</text>
</comment>
<dbReference type="InterPro" id="IPR009003">
    <property type="entry name" value="Peptidase_S1_PA"/>
</dbReference>
<name>A0A080ZWJ5_PHYNI</name>
<keyword evidence="6" id="KW-1015">Disulfide bond</keyword>
<feature type="domain" description="Peptidase S1" evidence="9">
    <location>
        <begin position="28"/>
        <end position="245"/>
    </location>
</feature>
<dbReference type="InterPro" id="IPR001254">
    <property type="entry name" value="Trypsin_dom"/>
</dbReference>
<evidence type="ECO:0000256" key="6">
    <source>
        <dbReference type="ARBA" id="ARBA00023157"/>
    </source>
</evidence>
<dbReference type="GO" id="GO:0004252">
    <property type="term" value="F:serine-type endopeptidase activity"/>
    <property type="evidence" value="ECO:0007669"/>
    <property type="project" value="InterPro"/>
</dbReference>
<reference evidence="10 11" key="1">
    <citation type="submission" date="2013-11" db="EMBL/GenBank/DDBJ databases">
        <title>The Genome Sequence of Phytophthora parasitica P1976.</title>
        <authorList>
            <consortium name="The Broad Institute Genomics Platform"/>
            <person name="Russ C."/>
            <person name="Tyler B."/>
            <person name="Panabieres F."/>
            <person name="Shan W."/>
            <person name="Tripathy S."/>
            <person name="Grunwald N."/>
            <person name="Machado M."/>
            <person name="Johnson C.S."/>
            <person name="Walker B."/>
            <person name="Young S."/>
            <person name="Zeng Q."/>
            <person name="Gargeya S."/>
            <person name="Fitzgerald M."/>
            <person name="Haas B."/>
            <person name="Abouelleil A."/>
            <person name="Allen A.W."/>
            <person name="Alvarado L."/>
            <person name="Arachchi H.M."/>
            <person name="Berlin A.M."/>
            <person name="Chapman S.B."/>
            <person name="Gainer-Dewar J."/>
            <person name="Goldberg J."/>
            <person name="Griggs A."/>
            <person name="Gujja S."/>
            <person name="Hansen M."/>
            <person name="Howarth C."/>
            <person name="Imamovic A."/>
            <person name="Ireland A."/>
            <person name="Larimer J."/>
            <person name="McCowan C."/>
            <person name="Murphy C."/>
            <person name="Pearson M."/>
            <person name="Poon T.W."/>
            <person name="Priest M."/>
            <person name="Roberts A."/>
            <person name="Saif S."/>
            <person name="Shea T."/>
            <person name="Sisk P."/>
            <person name="Sykes S."/>
            <person name="Wortman J."/>
            <person name="Nusbaum C."/>
            <person name="Birren B."/>
        </authorList>
    </citation>
    <scope>NUCLEOTIDE SEQUENCE [LARGE SCALE GENOMIC DNA]</scope>
    <source>
        <strain evidence="10 11">P1976</strain>
    </source>
</reference>
<organism evidence="10 11">
    <name type="scientific">Phytophthora nicotianae P1976</name>
    <dbReference type="NCBI Taxonomy" id="1317066"/>
    <lineage>
        <taxon>Eukaryota</taxon>
        <taxon>Sar</taxon>
        <taxon>Stramenopiles</taxon>
        <taxon>Oomycota</taxon>
        <taxon>Peronosporomycetes</taxon>
        <taxon>Peronosporales</taxon>
        <taxon>Peronosporaceae</taxon>
        <taxon>Phytophthora</taxon>
    </lineage>
</organism>
<evidence type="ECO:0000256" key="1">
    <source>
        <dbReference type="ARBA" id="ARBA00004613"/>
    </source>
</evidence>
<dbReference type="InterPro" id="IPR001314">
    <property type="entry name" value="Peptidase_S1A"/>
</dbReference>
<evidence type="ECO:0000256" key="7">
    <source>
        <dbReference type="ARBA" id="ARBA00023180"/>
    </source>
</evidence>
<dbReference type="InterPro" id="IPR050430">
    <property type="entry name" value="Peptidase_S1"/>
</dbReference>
<accession>A0A080ZWJ5</accession>
<comment type="subcellular location">
    <subcellularLocation>
        <location evidence="1">Secreted</location>
    </subcellularLocation>
</comment>